<evidence type="ECO:0000256" key="2">
    <source>
        <dbReference type="ARBA" id="ARBA00023002"/>
    </source>
</evidence>
<dbReference type="VEuPathDB" id="FungiDB:PV07_04210"/>
<dbReference type="Pfam" id="PF00106">
    <property type="entry name" value="adh_short"/>
    <property type="match status" value="1"/>
</dbReference>
<evidence type="ECO:0000313" key="4">
    <source>
        <dbReference type="Proteomes" id="UP000054466"/>
    </source>
</evidence>
<proteinExistence type="inferred from homology"/>
<evidence type="ECO:0008006" key="5">
    <source>
        <dbReference type="Google" id="ProtNLM"/>
    </source>
</evidence>
<dbReference type="PRINTS" id="PR00081">
    <property type="entry name" value="GDHRDH"/>
</dbReference>
<dbReference type="HOGENOM" id="CLU_010194_2_11_1"/>
<dbReference type="InterPro" id="IPR036291">
    <property type="entry name" value="NAD(P)-bd_dom_sf"/>
</dbReference>
<dbReference type="InterPro" id="IPR002347">
    <property type="entry name" value="SDR_fam"/>
</dbReference>
<dbReference type="Proteomes" id="UP000054466">
    <property type="component" value="Unassembled WGS sequence"/>
</dbReference>
<keyword evidence="2" id="KW-0560">Oxidoreductase</keyword>
<name>A0A0D1ZWZ3_9EURO</name>
<sequence length="319" mass="35265">MPLSRGSCLINYDLCSSRFLWYCQHSVGGWKIQRKVHRSTSTCKMSTEKNYFGSSPEYILKHRTQYPSSRTIVVSGATAGIGLAIANHLLSSSDQHLLILAGRKVDVLNDFQSTNPDRVITRAGDMADLGFVQSMLRGVQCDGRLDALALNHGTLGKCLRIGQMEGDEWDRTFRINVTSCVVLIKETLPLLRSAKGRIIFTSSGAATNAYPSWGVYGATKAAINHLAMTLKNEEPDVTTVSIRPGVVDTAMQMDIREKFLHNMDEKDQQKFLSAKSDGKLLPPEKPGNVIAELAVKAKKELSGLFLSWDDPQLAEYQVE</sequence>
<dbReference type="GO" id="GO:0016616">
    <property type="term" value="F:oxidoreductase activity, acting on the CH-OH group of donors, NAD or NADP as acceptor"/>
    <property type="evidence" value="ECO:0007669"/>
    <property type="project" value="UniProtKB-ARBA"/>
</dbReference>
<protein>
    <recommendedName>
        <fullName evidence="5">Short-chain dehydrogenase</fullName>
    </recommendedName>
</protein>
<dbReference type="GeneID" id="27343404"/>
<evidence type="ECO:0000313" key="3">
    <source>
        <dbReference type="EMBL" id="KIW32681.1"/>
    </source>
</evidence>
<comment type="similarity">
    <text evidence="1">Belongs to the short-chain dehydrogenases/reductases (SDR) family.</text>
</comment>
<dbReference type="EMBL" id="KN847041">
    <property type="protein sequence ID" value="KIW32681.1"/>
    <property type="molecule type" value="Genomic_DNA"/>
</dbReference>
<dbReference type="RefSeq" id="XP_016252897.1">
    <property type="nucleotide sequence ID" value="XM_016390995.1"/>
</dbReference>
<dbReference type="GO" id="GO:0050664">
    <property type="term" value="F:oxidoreductase activity, acting on NAD(P)H, oxygen as acceptor"/>
    <property type="evidence" value="ECO:0007669"/>
    <property type="project" value="TreeGrafter"/>
</dbReference>
<dbReference type="STRING" id="569365.A0A0D1ZWZ3"/>
<dbReference type="SUPFAM" id="SSF51735">
    <property type="entry name" value="NAD(P)-binding Rossmann-fold domains"/>
    <property type="match status" value="1"/>
</dbReference>
<dbReference type="PANTHER" id="PTHR43008:SF8">
    <property type="entry name" value="BENZIL REDUCTASE ((S)-BENZOIN FORMING) IRC24"/>
    <property type="match status" value="1"/>
</dbReference>
<dbReference type="AlphaFoldDB" id="A0A0D1ZWZ3"/>
<reference evidence="3 4" key="1">
    <citation type="submission" date="2015-01" db="EMBL/GenBank/DDBJ databases">
        <title>The Genome Sequence of Cladophialophora immunda CBS83496.</title>
        <authorList>
            <consortium name="The Broad Institute Genomics Platform"/>
            <person name="Cuomo C."/>
            <person name="de Hoog S."/>
            <person name="Gorbushina A."/>
            <person name="Stielow B."/>
            <person name="Teixiera M."/>
            <person name="Abouelleil A."/>
            <person name="Chapman S.B."/>
            <person name="Priest M."/>
            <person name="Young S.K."/>
            <person name="Wortman J."/>
            <person name="Nusbaum C."/>
            <person name="Birren B."/>
        </authorList>
    </citation>
    <scope>NUCLEOTIDE SEQUENCE [LARGE SCALE GENOMIC DNA]</scope>
    <source>
        <strain evidence="3 4">CBS 83496</strain>
    </source>
</reference>
<dbReference type="Gene3D" id="3.40.50.720">
    <property type="entry name" value="NAD(P)-binding Rossmann-like Domain"/>
    <property type="match status" value="1"/>
</dbReference>
<organism evidence="3 4">
    <name type="scientific">Cladophialophora immunda</name>
    <dbReference type="NCBI Taxonomy" id="569365"/>
    <lineage>
        <taxon>Eukaryota</taxon>
        <taxon>Fungi</taxon>
        <taxon>Dikarya</taxon>
        <taxon>Ascomycota</taxon>
        <taxon>Pezizomycotina</taxon>
        <taxon>Eurotiomycetes</taxon>
        <taxon>Chaetothyriomycetidae</taxon>
        <taxon>Chaetothyriales</taxon>
        <taxon>Herpotrichiellaceae</taxon>
        <taxon>Cladophialophora</taxon>
    </lineage>
</organism>
<evidence type="ECO:0000256" key="1">
    <source>
        <dbReference type="ARBA" id="ARBA00006484"/>
    </source>
</evidence>
<dbReference type="OrthoDB" id="153074at2759"/>
<keyword evidence="4" id="KW-1185">Reference proteome</keyword>
<accession>A0A0D1ZWZ3</accession>
<gene>
    <name evidence="3" type="ORF">PV07_04210</name>
</gene>
<dbReference type="PANTHER" id="PTHR43008">
    <property type="entry name" value="BENZIL REDUCTASE"/>
    <property type="match status" value="1"/>
</dbReference>